<reference evidence="4" key="1">
    <citation type="journal article" date="2019" name="Int. J. Syst. Evol. Microbiol.">
        <title>The Global Catalogue of Microorganisms (GCM) 10K type strain sequencing project: providing services to taxonomists for standard genome sequencing and annotation.</title>
        <authorList>
            <consortium name="The Broad Institute Genomics Platform"/>
            <consortium name="The Broad Institute Genome Sequencing Center for Infectious Disease"/>
            <person name="Wu L."/>
            <person name="Ma J."/>
        </authorList>
    </citation>
    <scope>NUCLEOTIDE SEQUENCE [LARGE SCALE GENOMIC DNA]</scope>
    <source>
        <strain evidence="4">CCUG 30340</strain>
    </source>
</reference>
<feature type="compositionally biased region" description="Basic and acidic residues" evidence="1">
    <location>
        <begin position="71"/>
        <end position="82"/>
    </location>
</feature>
<name>A0ABV9QZS3_9GAMM</name>
<gene>
    <name evidence="3" type="ORF">ACFO6Q_11695</name>
</gene>
<keyword evidence="2" id="KW-0732">Signal</keyword>
<evidence type="ECO:0000313" key="4">
    <source>
        <dbReference type="Proteomes" id="UP001595886"/>
    </source>
</evidence>
<organism evidence="3 4">
    <name type="scientific">Dokdonella ginsengisoli</name>
    <dbReference type="NCBI Taxonomy" id="363846"/>
    <lineage>
        <taxon>Bacteria</taxon>
        <taxon>Pseudomonadati</taxon>
        <taxon>Pseudomonadota</taxon>
        <taxon>Gammaproteobacteria</taxon>
        <taxon>Lysobacterales</taxon>
        <taxon>Rhodanobacteraceae</taxon>
        <taxon>Dokdonella</taxon>
    </lineage>
</organism>
<dbReference type="EMBL" id="JBHSHD010000008">
    <property type="protein sequence ID" value="MFC4820992.1"/>
    <property type="molecule type" value="Genomic_DNA"/>
</dbReference>
<dbReference type="InterPro" id="IPR007939">
    <property type="entry name" value="Cu-R_B_prcur"/>
</dbReference>
<proteinExistence type="predicted"/>
<accession>A0ABV9QZS3</accession>
<evidence type="ECO:0000313" key="3">
    <source>
        <dbReference type="EMBL" id="MFC4820992.1"/>
    </source>
</evidence>
<feature type="compositionally biased region" description="Basic and acidic residues" evidence="1">
    <location>
        <begin position="42"/>
        <end position="57"/>
    </location>
</feature>
<evidence type="ECO:0000256" key="2">
    <source>
        <dbReference type="SAM" id="SignalP"/>
    </source>
</evidence>
<feature type="compositionally biased region" description="Low complexity" evidence="1">
    <location>
        <begin position="101"/>
        <end position="113"/>
    </location>
</feature>
<feature type="region of interest" description="Disordered" evidence="1">
    <location>
        <begin position="31"/>
        <end position="126"/>
    </location>
</feature>
<feature type="chain" id="PRO_5046478013" evidence="2">
    <location>
        <begin position="29"/>
        <end position="352"/>
    </location>
</feature>
<keyword evidence="4" id="KW-1185">Reference proteome</keyword>
<protein>
    <submittedName>
        <fullName evidence="3">Copper resistance protein B</fullName>
    </submittedName>
</protein>
<feature type="compositionally biased region" description="Basic and acidic residues" evidence="1">
    <location>
        <begin position="90"/>
        <end position="100"/>
    </location>
</feature>
<evidence type="ECO:0000256" key="1">
    <source>
        <dbReference type="SAM" id="MobiDB-lite"/>
    </source>
</evidence>
<feature type="signal peptide" evidence="2">
    <location>
        <begin position="1"/>
        <end position="28"/>
    </location>
</feature>
<dbReference type="RefSeq" id="WP_380021194.1">
    <property type="nucleotide sequence ID" value="NZ_JBHSHD010000008.1"/>
</dbReference>
<sequence length="352" mass="38121">MTAMRIHPPCLSRALALALACSGGGVLAQEMDPSQHQAHAPKKSEPAHDHAAMDHAAKATAGSGQTNAHAQHGEHAQHREAEPAASVDHGSMDHGNHAGMDHAAMGHAKPAAASEPREPIPPLTDADRAAAFPPGMHGHELHGSPVNSYFLFNRLEAFDADPGSGQAWEATGWIGGDLDRLWLRSEGERVRGKTESADLELLYGRAISPWWDFVAGVRQDFKPGDSQTFAAIGVQGLAPQKFEISATAYVGERGQTAARLEAEYELLLTNRLVLQPLVEIELFGRDDPLRHVGSGLSTAEVGLRLRYEITRRFAPYVGVVHERAFGGTADYRRAHSEKTDETRLVVGLRAWF</sequence>
<comment type="caution">
    <text evidence="3">The sequence shown here is derived from an EMBL/GenBank/DDBJ whole genome shotgun (WGS) entry which is preliminary data.</text>
</comment>
<dbReference type="Pfam" id="PF05275">
    <property type="entry name" value="CopB"/>
    <property type="match status" value="1"/>
</dbReference>
<dbReference type="Proteomes" id="UP001595886">
    <property type="component" value="Unassembled WGS sequence"/>
</dbReference>